<dbReference type="Pfam" id="PF01483">
    <property type="entry name" value="P_proprotein"/>
    <property type="match status" value="1"/>
</dbReference>
<dbReference type="AlphaFoldDB" id="A0A0K1EJG7"/>
<evidence type="ECO:0000256" key="1">
    <source>
        <dbReference type="ARBA" id="ARBA00022670"/>
    </source>
</evidence>
<proteinExistence type="predicted"/>
<gene>
    <name evidence="7" type="ORF">CMC5_051620</name>
</gene>
<dbReference type="NCBIfam" id="TIGR02232">
    <property type="entry name" value="myxo_disulf_rpt"/>
    <property type="match status" value="1"/>
</dbReference>
<evidence type="ECO:0000256" key="5">
    <source>
        <dbReference type="ARBA" id="ARBA00023157"/>
    </source>
</evidence>
<sequence>MRAAALLAVAGCNALSGVNDFTFDTSGGDGGGGSGGAHAGCGDGRVELEEACDDGNVRSGDGCDAGCEIEEGFGCAGSPSVCGPYLTSRVGVGPGLAHALPDDQRYDGSIESMECMALPVTMVATRVVRVEVLVGLSHSWLSDLVIKVVSPEGTVTTLLSRAGIEEPDDGSSELDGDGSNLVVTHPITFRDDAASPAELMGVNIDNSKAVCRDDGICAYGPSPGKGPGKSLADFELESPSGDWLVCVADADDTETGTLDQARITVVAW</sequence>
<dbReference type="GO" id="GO:0004252">
    <property type="term" value="F:serine-type endopeptidase activity"/>
    <property type="evidence" value="ECO:0007669"/>
    <property type="project" value="InterPro"/>
</dbReference>
<dbReference type="PANTHER" id="PTHR46130">
    <property type="entry name" value="LAMGL DOMAIN-CONTAINING PROTEIN"/>
    <property type="match status" value="1"/>
</dbReference>
<dbReference type="GO" id="GO:0007166">
    <property type="term" value="P:cell surface receptor signaling pathway"/>
    <property type="evidence" value="ECO:0007669"/>
    <property type="project" value="TreeGrafter"/>
</dbReference>
<accession>A0A0K1EJG7</accession>
<dbReference type="STRING" id="52.CMC5_051620"/>
<keyword evidence="3" id="KW-0677">Repeat</keyword>
<feature type="domain" description="P/Homo B" evidence="6">
    <location>
        <begin position="82"/>
        <end position="268"/>
    </location>
</feature>
<dbReference type="KEGG" id="ccro:CMC5_051620"/>
<keyword evidence="8" id="KW-1185">Reference proteome</keyword>
<keyword evidence="4" id="KW-0378">Hydrolase</keyword>
<evidence type="ECO:0000256" key="4">
    <source>
        <dbReference type="ARBA" id="ARBA00022801"/>
    </source>
</evidence>
<organism evidence="7 8">
    <name type="scientific">Chondromyces crocatus</name>
    <dbReference type="NCBI Taxonomy" id="52"/>
    <lineage>
        <taxon>Bacteria</taxon>
        <taxon>Pseudomonadati</taxon>
        <taxon>Myxococcota</taxon>
        <taxon>Polyangia</taxon>
        <taxon>Polyangiales</taxon>
        <taxon>Polyangiaceae</taxon>
        <taxon>Chondromyces</taxon>
    </lineage>
</organism>
<protein>
    <recommendedName>
        <fullName evidence="6">P/Homo B domain-containing protein</fullName>
    </recommendedName>
</protein>
<dbReference type="GO" id="GO:0005615">
    <property type="term" value="C:extracellular space"/>
    <property type="evidence" value="ECO:0007669"/>
    <property type="project" value="TreeGrafter"/>
</dbReference>
<dbReference type="GO" id="GO:0004222">
    <property type="term" value="F:metalloendopeptidase activity"/>
    <property type="evidence" value="ECO:0007669"/>
    <property type="project" value="TreeGrafter"/>
</dbReference>
<dbReference type="InterPro" id="IPR008979">
    <property type="entry name" value="Galactose-bd-like_sf"/>
</dbReference>
<dbReference type="InterPro" id="IPR043543">
    <property type="entry name" value="PAPPA/PAPPA2"/>
</dbReference>
<evidence type="ECO:0000256" key="3">
    <source>
        <dbReference type="ARBA" id="ARBA00022737"/>
    </source>
</evidence>
<evidence type="ECO:0000313" key="7">
    <source>
        <dbReference type="EMBL" id="AKT41005.1"/>
    </source>
</evidence>
<dbReference type="InterPro" id="IPR002884">
    <property type="entry name" value="P_dom"/>
</dbReference>
<evidence type="ECO:0000256" key="2">
    <source>
        <dbReference type="ARBA" id="ARBA00022729"/>
    </source>
</evidence>
<keyword evidence="1" id="KW-0645">Protease</keyword>
<dbReference type="InterPro" id="IPR011936">
    <property type="entry name" value="Myxo_disulph_rpt"/>
</dbReference>
<dbReference type="PANTHER" id="PTHR46130:SF3">
    <property type="entry name" value="CHROMOSOME UNDETERMINED SCAFFOLD_33, WHOLE GENOME SHOTGUN SEQUENCE"/>
    <property type="match status" value="1"/>
</dbReference>
<dbReference type="Proteomes" id="UP000067626">
    <property type="component" value="Chromosome"/>
</dbReference>
<name>A0A0K1EJG7_CHOCO</name>
<reference evidence="7 8" key="1">
    <citation type="submission" date="2015-07" db="EMBL/GenBank/DDBJ databases">
        <title>Genome analysis of myxobacterium Chondromyces crocatus Cm c5 reveals a high potential for natural compound synthesis and the genetic basis for the loss of fruiting body formation.</title>
        <authorList>
            <person name="Zaburannyi N."/>
            <person name="Bunk B."/>
            <person name="Maier J."/>
            <person name="Overmann J."/>
            <person name="Mueller R."/>
        </authorList>
    </citation>
    <scope>NUCLEOTIDE SEQUENCE [LARGE SCALE GENOMIC DNA]</scope>
    <source>
        <strain evidence="7 8">Cm c5</strain>
    </source>
</reference>
<keyword evidence="2" id="KW-0732">Signal</keyword>
<dbReference type="SUPFAM" id="SSF49785">
    <property type="entry name" value="Galactose-binding domain-like"/>
    <property type="match status" value="1"/>
</dbReference>
<evidence type="ECO:0000313" key="8">
    <source>
        <dbReference type="Proteomes" id="UP000067626"/>
    </source>
</evidence>
<evidence type="ECO:0000259" key="6">
    <source>
        <dbReference type="PROSITE" id="PS51829"/>
    </source>
</evidence>
<keyword evidence="5" id="KW-1015">Disulfide bond</keyword>
<dbReference type="GO" id="GO:0006508">
    <property type="term" value="P:proteolysis"/>
    <property type="evidence" value="ECO:0007669"/>
    <property type="project" value="UniProtKB-KW"/>
</dbReference>
<dbReference type="PROSITE" id="PS51829">
    <property type="entry name" value="P_HOMO_B"/>
    <property type="match status" value="1"/>
</dbReference>
<dbReference type="EMBL" id="CP012159">
    <property type="protein sequence ID" value="AKT41005.1"/>
    <property type="molecule type" value="Genomic_DNA"/>
</dbReference>
<dbReference type="Gene3D" id="2.60.120.260">
    <property type="entry name" value="Galactose-binding domain-like"/>
    <property type="match status" value="1"/>
</dbReference>